<feature type="transmembrane region" description="Helical" evidence="6">
    <location>
        <begin position="268"/>
        <end position="296"/>
    </location>
</feature>
<keyword evidence="5 6" id="KW-0472">Membrane</keyword>
<feature type="transmembrane region" description="Helical" evidence="6">
    <location>
        <begin position="157"/>
        <end position="178"/>
    </location>
</feature>
<dbReference type="EMBL" id="JAJEQN010000034">
    <property type="protein sequence ID" value="MCC2222400.1"/>
    <property type="molecule type" value="Genomic_DNA"/>
</dbReference>
<comment type="subcellular location">
    <subcellularLocation>
        <location evidence="1 6">Cell membrane</location>
        <topology evidence="1 6">Multi-pass membrane protein</topology>
    </subcellularLocation>
</comment>
<accession>A0AAE3JCD0</accession>
<comment type="catalytic activity">
    <reaction evidence="6">
        <text>L-lysyl-tRNA(Lys) + a 1,2-diacyl-sn-glycero-3-phospho-(1'-sn-glycerol) = a 1,2-diacyl-sn-glycero-3-phospho-1'-(3'-O-L-lysyl)-sn-glycerol + tRNA(Lys)</text>
        <dbReference type="Rhea" id="RHEA:10668"/>
        <dbReference type="Rhea" id="RHEA-COMP:9696"/>
        <dbReference type="Rhea" id="RHEA-COMP:9697"/>
        <dbReference type="ChEBI" id="CHEBI:64716"/>
        <dbReference type="ChEBI" id="CHEBI:75792"/>
        <dbReference type="ChEBI" id="CHEBI:78442"/>
        <dbReference type="ChEBI" id="CHEBI:78529"/>
        <dbReference type="EC" id="2.3.2.3"/>
    </reaction>
</comment>
<feature type="transmembrane region" description="Helical" evidence="6">
    <location>
        <begin position="230"/>
        <end position="256"/>
    </location>
</feature>
<evidence type="ECO:0000313" key="8">
    <source>
        <dbReference type="Proteomes" id="UP001198200"/>
    </source>
</evidence>
<comment type="function">
    <text evidence="6">Catalyzes the transfer of a lysyl group from L-lysyl-tRNA(Lys) to membrane-bound phosphatidylglycerol (PG), which produces lysylphosphatidylglycerol (LPG), a major component of the bacterial membrane with a positive net charge. LPG synthesis contributes to bacterial virulence as it is involved in the resistance mechanism against cationic antimicrobial peptides (CAMP) produces by the host's immune system (defensins, cathelicidins) and by the competing microorganisms.</text>
</comment>
<dbReference type="RefSeq" id="WP_308732127.1">
    <property type="nucleotide sequence ID" value="NZ_JAJEQN010000034.1"/>
</dbReference>
<reference evidence="7 8" key="1">
    <citation type="submission" date="2021-10" db="EMBL/GenBank/DDBJ databases">
        <title>Anaerobic single-cell dispensing facilitates the cultivation of human gut bacteria.</title>
        <authorList>
            <person name="Afrizal A."/>
        </authorList>
    </citation>
    <scope>NUCLEOTIDE SEQUENCE [LARGE SCALE GENOMIC DNA]</scope>
    <source>
        <strain evidence="7 8">CLA-AA-H224</strain>
    </source>
</reference>
<keyword evidence="6" id="KW-0808">Transferase</keyword>
<feature type="transmembrane region" description="Helical" evidence="6">
    <location>
        <begin position="46"/>
        <end position="67"/>
    </location>
</feature>
<dbReference type="GO" id="GO:0046677">
    <property type="term" value="P:response to antibiotic"/>
    <property type="evidence" value="ECO:0007669"/>
    <property type="project" value="UniProtKB-KW"/>
</dbReference>
<dbReference type="EC" id="2.3.2.3" evidence="6"/>
<evidence type="ECO:0000256" key="3">
    <source>
        <dbReference type="ARBA" id="ARBA00022692"/>
    </source>
</evidence>
<dbReference type="PANTHER" id="PTHR37693">
    <property type="entry name" value="PHOSPHATIDYLGLYCEROL LYSYLTRANSFERASE"/>
    <property type="match status" value="1"/>
</dbReference>
<evidence type="ECO:0000256" key="4">
    <source>
        <dbReference type="ARBA" id="ARBA00022989"/>
    </source>
</evidence>
<dbReference type="PANTHER" id="PTHR37693:SF1">
    <property type="entry name" value="INTEGRAL MEMBRANE PROTEIN"/>
    <property type="match status" value="1"/>
</dbReference>
<evidence type="ECO:0000256" key="5">
    <source>
        <dbReference type="ARBA" id="ARBA00023136"/>
    </source>
</evidence>
<dbReference type="NCBIfam" id="TIGR00374">
    <property type="entry name" value="flippase-like domain"/>
    <property type="match status" value="1"/>
</dbReference>
<evidence type="ECO:0000313" key="7">
    <source>
        <dbReference type="EMBL" id="MCC2222400.1"/>
    </source>
</evidence>
<dbReference type="GO" id="GO:0005886">
    <property type="term" value="C:plasma membrane"/>
    <property type="evidence" value="ECO:0007669"/>
    <property type="project" value="UniProtKB-SubCell"/>
</dbReference>
<keyword evidence="8" id="KW-1185">Reference proteome</keyword>
<dbReference type="InterPro" id="IPR022791">
    <property type="entry name" value="L-PG_synthase/AglD"/>
</dbReference>
<keyword evidence="4 6" id="KW-1133">Transmembrane helix</keyword>
<sequence>MKKYKKILIDAILFFVIIGLTLYGVFHGEDLSGLKDAIKESNILWLIPAVPLVLFFIAGESIVIWHMLDCYGIYVKERLCFLFSAVGFFFSCVTPSATGGQPMQIYFMKKEDIPVPIATVILLVVTITYKFVLVVVGIGLWLFAGGFLAEYVAEARWVFYLGILLNVGCVILMCVVVFHPSFAKKTLILGAKLLERIHILKHKEERLDKIERSMNHYHEAAEFMSSHWGMIARVFVITVVQRFAMFAVTYFVYRAFSLNSMNFFEVMFLQAVISVSVDMLPLPGGMGISEGLFMVIFKKVFGEALLIPGLILSRGLGYYSELFLSAIFTLVAVVVFQVREHKKSKVK</sequence>
<keyword evidence="2" id="KW-1003">Cell membrane</keyword>
<gene>
    <name evidence="6" type="primary">mprF</name>
    <name evidence="7" type="ORF">LKD48_12290</name>
</gene>
<comment type="similarity">
    <text evidence="6">Belongs to the LPG synthase family.</text>
</comment>
<comment type="caution">
    <text evidence="7">The sequence shown here is derived from an EMBL/GenBank/DDBJ whole genome shotgun (WGS) entry which is preliminary data.</text>
</comment>
<keyword evidence="6" id="KW-0046">Antibiotic resistance</keyword>
<protein>
    <recommendedName>
        <fullName evidence="6">Phosphatidylglycerol lysyltransferase</fullName>
        <ecNumber evidence="6">2.3.2.3</ecNumber>
    </recommendedName>
    <alternativeName>
        <fullName evidence="6">Lysylphosphatidylglycerol synthase</fullName>
    </alternativeName>
</protein>
<dbReference type="Proteomes" id="UP001198200">
    <property type="component" value="Unassembled WGS sequence"/>
</dbReference>
<feature type="transmembrane region" description="Helical" evidence="6">
    <location>
        <begin position="7"/>
        <end position="26"/>
    </location>
</feature>
<evidence type="ECO:0000256" key="6">
    <source>
        <dbReference type="RuleBase" id="RU363042"/>
    </source>
</evidence>
<dbReference type="GO" id="GO:0006629">
    <property type="term" value="P:lipid metabolic process"/>
    <property type="evidence" value="ECO:0007669"/>
    <property type="project" value="UniProtKB-KW"/>
</dbReference>
<dbReference type="Pfam" id="PF03706">
    <property type="entry name" value="LPG_synthase_TM"/>
    <property type="match status" value="1"/>
</dbReference>
<name>A0AAE3JCD0_9FIRM</name>
<evidence type="ECO:0000256" key="2">
    <source>
        <dbReference type="ARBA" id="ARBA00022475"/>
    </source>
</evidence>
<feature type="transmembrane region" description="Helical" evidence="6">
    <location>
        <begin position="79"/>
        <end position="97"/>
    </location>
</feature>
<organism evidence="7 8">
    <name type="scientific">Anthropogastromicrobium aceti</name>
    <dbReference type="NCBI Taxonomy" id="2981768"/>
    <lineage>
        <taxon>Bacteria</taxon>
        <taxon>Bacillati</taxon>
        <taxon>Bacillota</taxon>
        <taxon>Clostridia</taxon>
        <taxon>Lachnospirales</taxon>
        <taxon>Lachnospiraceae</taxon>
        <taxon>Anthropogastromicrobium</taxon>
    </lineage>
</organism>
<feature type="transmembrane region" description="Helical" evidence="6">
    <location>
        <begin position="316"/>
        <end position="338"/>
    </location>
</feature>
<proteinExistence type="inferred from homology"/>
<keyword evidence="3 6" id="KW-0812">Transmembrane</keyword>
<evidence type="ECO:0000256" key="1">
    <source>
        <dbReference type="ARBA" id="ARBA00004651"/>
    </source>
</evidence>
<dbReference type="GO" id="GO:0050071">
    <property type="term" value="F:phosphatidylglycerol lysyltransferase activity"/>
    <property type="evidence" value="ECO:0007669"/>
    <property type="project" value="UniProtKB-EC"/>
</dbReference>
<keyword evidence="6" id="KW-0443">Lipid metabolism</keyword>
<dbReference type="AlphaFoldDB" id="A0AAE3JCD0"/>
<feature type="transmembrane region" description="Helical" evidence="6">
    <location>
        <begin position="117"/>
        <end position="145"/>
    </location>
</feature>